<proteinExistence type="predicted"/>
<sequence>MENPLQKTVSGIKGVELVAMDLSGTSAAMEIKLEKGTSLREVYHQIQSQGGTALARKDLKLKVTNPGSARLEQWWSTALFDIAQAMETKQYAQIPATLKEKAAQADQTGGAITATTEMDENYVYITLTDGEASKYIMLPRAAAKMGVWPNE</sequence>
<dbReference type="EMBL" id="CP002869">
    <property type="protein sequence ID" value="AEI41393.1"/>
    <property type="molecule type" value="Genomic_DNA"/>
</dbReference>
<organism evidence="1 2">
    <name type="scientific">Paenibacillus mucilaginosus (strain KNP414)</name>
    <dbReference type="NCBI Taxonomy" id="1036673"/>
    <lineage>
        <taxon>Bacteria</taxon>
        <taxon>Bacillati</taxon>
        <taxon>Bacillota</taxon>
        <taxon>Bacilli</taxon>
        <taxon>Bacillales</taxon>
        <taxon>Paenibacillaceae</taxon>
        <taxon>Paenibacillus</taxon>
    </lineage>
</organism>
<dbReference type="Proteomes" id="UP000006620">
    <property type="component" value="Chromosome"/>
</dbReference>
<reference evidence="1 2" key="2">
    <citation type="journal article" date="2013" name="Genome Announc.">
        <title>Genome Sequence of Growth-Improving Paenibacillus mucilaginosus Strain KNP414.</title>
        <authorList>
            <person name="Lu J.J."/>
            <person name="Wang J.F."/>
            <person name="Hu X.F."/>
        </authorList>
    </citation>
    <scope>NUCLEOTIDE SEQUENCE [LARGE SCALE GENOMIC DNA]</scope>
    <source>
        <strain evidence="1 2">KNP414</strain>
    </source>
</reference>
<dbReference type="PATRIC" id="fig|1036673.3.peg.2588"/>
<protein>
    <submittedName>
        <fullName evidence="1">Uncharacterized protein</fullName>
    </submittedName>
</protein>
<reference evidence="2" key="1">
    <citation type="submission" date="2011-06" db="EMBL/GenBank/DDBJ databases">
        <title>Complete genome sequence of Paenibacillus mucilaginosus KNP414.</title>
        <authorList>
            <person name="Wang J."/>
            <person name="Hu S."/>
            <person name="Hu X."/>
            <person name="Zhang B."/>
            <person name="Dong D."/>
            <person name="Zhang S."/>
            <person name="Zhao K."/>
            <person name="Wu D."/>
        </authorList>
    </citation>
    <scope>NUCLEOTIDE SEQUENCE [LARGE SCALE GENOMIC DNA]</scope>
    <source>
        <strain evidence="2">KNP414</strain>
    </source>
</reference>
<name>F8FCX6_PAEMK</name>
<dbReference type="AlphaFoldDB" id="F8FCX6"/>
<evidence type="ECO:0000313" key="2">
    <source>
        <dbReference type="Proteomes" id="UP000006620"/>
    </source>
</evidence>
<evidence type="ECO:0000313" key="1">
    <source>
        <dbReference type="EMBL" id="AEI41393.1"/>
    </source>
</evidence>
<dbReference type="KEGG" id="pms:KNP414_02833"/>
<gene>
    <name evidence="1" type="ordered locus">KNP414_02833</name>
</gene>
<dbReference type="HOGENOM" id="CLU_124880_0_0_9"/>
<accession>F8FCX6</accession>